<evidence type="ECO:0000313" key="1">
    <source>
        <dbReference type="EMBL" id="WAR13316.1"/>
    </source>
</evidence>
<dbReference type="Proteomes" id="UP001164746">
    <property type="component" value="Chromosome 8"/>
</dbReference>
<gene>
    <name evidence="1" type="ORF">MAR_027496</name>
</gene>
<name>A0ABY7F1T8_MYAAR</name>
<protein>
    <submittedName>
        <fullName evidence="1">Uncharacterized protein</fullName>
    </submittedName>
</protein>
<organism evidence="1 2">
    <name type="scientific">Mya arenaria</name>
    <name type="common">Soft-shell clam</name>
    <dbReference type="NCBI Taxonomy" id="6604"/>
    <lineage>
        <taxon>Eukaryota</taxon>
        <taxon>Metazoa</taxon>
        <taxon>Spiralia</taxon>
        <taxon>Lophotrochozoa</taxon>
        <taxon>Mollusca</taxon>
        <taxon>Bivalvia</taxon>
        <taxon>Autobranchia</taxon>
        <taxon>Heteroconchia</taxon>
        <taxon>Euheterodonta</taxon>
        <taxon>Imparidentia</taxon>
        <taxon>Neoheterodontei</taxon>
        <taxon>Myida</taxon>
        <taxon>Myoidea</taxon>
        <taxon>Myidae</taxon>
        <taxon>Mya</taxon>
    </lineage>
</organism>
<dbReference type="InterPro" id="IPR036691">
    <property type="entry name" value="Endo/exonu/phosph_ase_sf"/>
</dbReference>
<keyword evidence="2" id="KW-1185">Reference proteome</keyword>
<evidence type="ECO:0000313" key="2">
    <source>
        <dbReference type="Proteomes" id="UP001164746"/>
    </source>
</evidence>
<dbReference type="Gene3D" id="3.60.10.10">
    <property type="entry name" value="Endonuclease/exonuclease/phosphatase"/>
    <property type="match status" value="1"/>
</dbReference>
<reference evidence="1" key="1">
    <citation type="submission" date="2022-11" db="EMBL/GenBank/DDBJ databases">
        <title>Centuries of genome instability and evolution in soft-shell clam transmissible cancer (bioRxiv).</title>
        <authorList>
            <person name="Hart S.F.M."/>
            <person name="Yonemitsu M.A."/>
            <person name="Giersch R.M."/>
            <person name="Beal B.F."/>
            <person name="Arriagada G."/>
            <person name="Davis B.W."/>
            <person name="Ostrander E.A."/>
            <person name="Goff S.P."/>
            <person name="Metzger M.J."/>
        </authorList>
    </citation>
    <scope>NUCLEOTIDE SEQUENCE</scope>
    <source>
        <strain evidence="1">MELC-2E11</strain>
        <tissue evidence="1">Siphon/mantle</tissue>
    </source>
</reference>
<proteinExistence type="predicted"/>
<feature type="non-terminal residue" evidence="1">
    <location>
        <position position="140"/>
    </location>
</feature>
<feature type="non-terminal residue" evidence="1">
    <location>
        <position position="1"/>
    </location>
</feature>
<accession>A0ABY7F1T8</accession>
<sequence length="140" mass="16524">PTCCEQNIGYWNIEGLTSKCYFNDFKKYIFSFDIFARAETWEETTKIARRGRAMGGMSVYIRKTIMQYIEHINFDFKIGIILKINRRFMNIENDTLLLFVYLPANESPFYNNIPVKGIHFLEDKLDTLATENPNNEMILI</sequence>
<dbReference type="EMBL" id="CP111019">
    <property type="protein sequence ID" value="WAR13316.1"/>
    <property type="molecule type" value="Genomic_DNA"/>
</dbReference>